<evidence type="ECO:0000313" key="3">
    <source>
        <dbReference type="Proteomes" id="UP000434209"/>
    </source>
</evidence>
<feature type="compositionally biased region" description="Polar residues" evidence="1">
    <location>
        <begin position="1"/>
        <end position="18"/>
    </location>
</feature>
<name>A0A7Z2GDR6_9BURK</name>
<sequence>MEPESLSRQQSPLPTTSAPLGGALASGETALEEGAEESDSDPMPAAFSRLSFCIAWLFGLEAFLAQSSGRARTPRA</sequence>
<evidence type="ECO:0000313" key="2">
    <source>
        <dbReference type="EMBL" id="QGZ59942.1"/>
    </source>
</evidence>
<organism evidence="2 3">
    <name type="scientific">Paraburkholderia acidiphila</name>
    <dbReference type="NCBI Taxonomy" id="2571747"/>
    <lineage>
        <taxon>Bacteria</taxon>
        <taxon>Pseudomonadati</taxon>
        <taxon>Pseudomonadota</taxon>
        <taxon>Betaproteobacteria</taxon>
        <taxon>Burkholderiales</taxon>
        <taxon>Burkholderiaceae</taxon>
        <taxon>Paraburkholderia</taxon>
    </lineage>
</organism>
<protein>
    <submittedName>
        <fullName evidence="2">Uncharacterized protein</fullName>
    </submittedName>
</protein>
<proteinExistence type="predicted"/>
<dbReference type="OrthoDB" id="9027525at2"/>
<feature type="compositionally biased region" description="Acidic residues" evidence="1">
    <location>
        <begin position="30"/>
        <end position="40"/>
    </location>
</feature>
<accession>A0A7Z2GDR6</accession>
<keyword evidence="3" id="KW-1185">Reference proteome</keyword>
<reference evidence="2 3" key="1">
    <citation type="submission" date="2019-12" db="EMBL/GenBank/DDBJ databases">
        <title>Paraburkholderia acidiphila 7Q-K02 sp. nov and Paraburkholderia acidisoli DHF22 sp. nov., two strains isolated from forest soil.</title>
        <authorList>
            <person name="Gao Z."/>
            <person name="Qiu L."/>
        </authorList>
    </citation>
    <scope>NUCLEOTIDE SEQUENCE [LARGE SCALE GENOMIC DNA]</scope>
    <source>
        <strain evidence="2 3">7Q-K02</strain>
    </source>
</reference>
<evidence type="ECO:0000256" key="1">
    <source>
        <dbReference type="SAM" id="MobiDB-lite"/>
    </source>
</evidence>
<dbReference type="KEGG" id="pacp:FAZ97_33970"/>
<dbReference type="Proteomes" id="UP000434209">
    <property type="component" value="Chromosome 4"/>
</dbReference>
<dbReference type="RefSeq" id="WP_158763117.1">
    <property type="nucleotide sequence ID" value="NZ_CP046912.1"/>
</dbReference>
<dbReference type="AlphaFoldDB" id="A0A7Z2GDR6"/>
<feature type="region of interest" description="Disordered" evidence="1">
    <location>
        <begin position="1"/>
        <end position="42"/>
    </location>
</feature>
<gene>
    <name evidence="2" type="ORF">FAZ97_33970</name>
</gene>
<dbReference type="EMBL" id="CP046912">
    <property type="protein sequence ID" value="QGZ59942.1"/>
    <property type="molecule type" value="Genomic_DNA"/>
</dbReference>